<organism evidence="1 2">
    <name type="scientific">Streptomyces cheonanensis</name>
    <dbReference type="NCBI Taxonomy" id="312720"/>
    <lineage>
        <taxon>Bacteria</taxon>
        <taxon>Bacillati</taxon>
        <taxon>Actinomycetota</taxon>
        <taxon>Actinomycetes</taxon>
        <taxon>Kitasatosporales</taxon>
        <taxon>Streptomycetaceae</taxon>
        <taxon>Streptomyces</taxon>
    </lineage>
</organism>
<proteinExistence type="predicted"/>
<evidence type="ECO:0000313" key="1">
    <source>
        <dbReference type="EMBL" id="GAA2053333.1"/>
    </source>
</evidence>
<reference evidence="1 2" key="1">
    <citation type="journal article" date="2019" name="Int. J. Syst. Evol. Microbiol.">
        <title>The Global Catalogue of Microorganisms (GCM) 10K type strain sequencing project: providing services to taxonomists for standard genome sequencing and annotation.</title>
        <authorList>
            <consortium name="The Broad Institute Genomics Platform"/>
            <consortium name="The Broad Institute Genome Sequencing Center for Infectious Disease"/>
            <person name="Wu L."/>
            <person name="Ma J."/>
        </authorList>
    </citation>
    <scope>NUCLEOTIDE SEQUENCE [LARGE SCALE GENOMIC DNA]</scope>
    <source>
        <strain evidence="1 2">JCM 14549</strain>
    </source>
</reference>
<sequence length="74" mass="8527">MTDQIVEPGTYAFRFVVRAPGFSEILFENQIRLDRQMTMNEIAAGLRNAMAQQSNLPALHVDNWTSDLTMKRIR</sequence>
<name>A0ABN2VCH3_9ACTN</name>
<comment type="caution">
    <text evidence="1">The sequence shown here is derived from an EMBL/GenBank/DDBJ whole genome shotgun (WGS) entry which is preliminary data.</text>
</comment>
<keyword evidence="2" id="KW-1185">Reference proteome</keyword>
<protein>
    <submittedName>
        <fullName evidence="1">Uncharacterized protein</fullName>
    </submittedName>
</protein>
<dbReference type="EMBL" id="BAAANQ010000004">
    <property type="protein sequence ID" value="GAA2053333.1"/>
    <property type="molecule type" value="Genomic_DNA"/>
</dbReference>
<dbReference type="RefSeq" id="WP_346070654.1">
    <property type="nucleotide sequence ID" value="NZ_BAAANQ010000004.1"/>
</dbReference>
<gene>
    <name evidence="1" type="ORF">GCM10009757_28130</name>
</gene>
<dbReference type="Proteomes" id="UP001403094">
    <property type="component" value="Unassembled WGS sequence"/>
</dbReference>
<evidence type="ECO:0000313" key="2">
    <source>
        <dbReference type="Proteomes" id="UP001403094"/>
    </source>
</evidence>
<accession>A0ABN2VCH3</accession>